<organism evidence="5 6">
    <name type="scientific">Lobosporangium transversale</name>
    <dbReference type="NCBI Taxonomy" id="64571"/>
    <lineage>
        <taxon>Eukaryota</taxon>
        <taxon>Fungi</taxon>
        <taxon>Fungi incertae sedis</taxon>
        <taxon>Mucoromycota</taxon>
        <taxon>Mortierellomycotina</taxon>
        <taxon>Mortierellomycetes</taxon>
        <taxon>Mortierellales</taxon>
        <taxon>Mortierellaceae</taxon>
        <taxon>Lobosporangium</taxon>
    </lineage>
</organism>
<accession>A0A1Y2GYV7</accession>
<dbReference type="FunFam" id="3.40.50.720:FF:000084">
    <property type="entry name" value="Short-chain dehydrogenase reductase"/>
    <property type="match status" value="1"/>
</dbReference>
<dbReference type="InterPro" id="IPR020904">
    <property type="entry name" value="Sc_DH/Rdtase_CS"/>
</dbReference>
<proteinExistence type="inferred from homology"/>
<dbReference type="PANTHER" id="PTHR42879">
    <property type="entry name" value="3-OXOACYL-(ACYL-CARRIER-PROTEIN) REDUCTASE"/>
    <property type="match status" value="1"/>
</dbReference>
<evidence type="ECO:0000256" key="4">
    <source>
        <dbReference type="ARBA" id="ARBA00048508"/>
    </source>
</evidence>
<dbReference type="Pfam" id="PF13561">
    <property type="entry name" value="adh_short_C2"/>
    <property type="match status" value="1"/>
</dbReference>
<dbReference type="OrthoDB" id="1393670at2759"/>
<dbReference type="FunCoup" id="A0A1Y2GYV7">
    <property type="interactions" value="38"/>
</dbReference>
<dbReference type="EMBL" id="MCFF01000006">
    <property type="protein sequence ID" value="ORZ26663.1"/>
    <property type="molecule type" value="Genomic_DNA"/>
</dbReference>
<evidence type="ECO:0000256" key="1">
    <source>
        <dbReference type="ARBA" id="ARBA00006484"/>
    </source>
</evidence>
<dbReference type="SUPFAM" id="SSF51735">
    <property type="entry name" value="NAD(P)-binding Rossmann-fold domains"/>
    <property type="match status" value="1"/>
</dbReference>
<dbReference type="STRING" id="64571.A0A1Y2GYV7"/>
<dbReference type="InParanoid" id="A0A1Y2GYV7"/>
<dbReference type="GO" id="GO:0004316">
    <property type="term" value="F:3-oxoacyl-[acyl-carrier-protein] reductase (NADPH) activity"/>
    <property type="evidence" value="ECO:0007669"/>
    <property type="project" value="UniProtKB-EC"/>
</dbReference>
<dbReference type="GeneID" id="33564991"/>
<name>A0A1Y2GYV7_9FUNG</name>
<dbReference type="Proteomes" id="UP000193648">
    <property type="component" value="Unassembled WGS sequence"/>
</dbReference>
<dbReference type="InterPro" id="IPR050259">
    <property type="entry name" value="SDR"/>
</dbReference>
<evidence type="ECO:0000313" key="5">
    <source>
        <dbReference type="EMBL" id="ORZ26663.1"/>
    </source>
</evidence>
<dbReference type="PRINTS" id="PR00081">
    <property type="entry name" value="GDHRDH"/>
</dbReference>
<dbReference type="AlphaFoldDB" id="A0A1Y2GYV7"/>
<comment type="similarity">
    <text evidence="1">Belongs to the short-chain dehydrogenases/reductases (SDR) family.</text>
</comment>
<gene>
    <name evidence="5" type="ORF">BCR41DRAFT_347735</name>
</gene>
<evidence type="ECO:0000256" key="2">
    <source>
        <dbReference type="ARBA" id="ARBA00012948"/>
    </source>
</evidence>
<dbReference type="Gene3D" id="3.40.50.720">
    <property type="entry name" value="NAD(P)-binding Rossmann-like Domain"/>
    <property type="match status" value="1"/>
</dbReference>
<protein>
    <recommendedName>
        <fullName evidence="2">3-oxoacyl-[acyl-carrier-protein] reductase</fullName>
        <ecNumber evidence="2">1.1.1.100</ecNumber>
    </recommendedName>
</protein>
<dbReference type="InterPro" id="IPR002347">
    <property type="entry name" value="SDR_fam"/>
</dbReference>
<keyword evidence="6" id="KW-1185">Reference proteome</keyword>
<dbReference type="EC" id="1.1.1.100" evidence="2"/>
<dbReference type="PROSITE" id="PS00061">
    <property type="entry name" value="ADH_SHORT"/>
    <property type="match status" value="1"/>
</dbReference>
<dbReference type="GO" id="GO:0032787">
    <property type="term" value="P:monocarboxylic acid metabolic process"/>
    <property type="evidence" value="ECO:0007669"/>
    <property type="project" value="UniProtKB-ARBA"/>
</dbReference>
<dbReference type="PANTHER" id="PTHR42879:SF2">
    <property type="entry name" value="3-OXOACYL-[ACYL-CARRIER-PROTEIN] REDUCTASE FABG"/>
    <property type="match status" value="1"/>
</dbReference>
<evidence type="ECO:0000313" key="6">
    <source>
        <dbReference type="Proteomes" id="UP000193648"/>
    </source>
</evidence>
<keyword evidence="3" id="KW-0521">NADP</keyword>
<dbReference type="PRINTS" id="PR00080">
    <property type="entry name" value="SDRFAMILY"/>
</dbReference>
<comment type="caution">
    <text evidence="5">The sequence shown here is derived from an EMBL/GenBank/DDBJ whole genome shotgun (WGS) entry which is preliminary data.</text>
</comment>
<dbReference type="RefSeq" id="XP_021884426.1">
    <property type="nucleotide sequence ID" value="XM_022023147.1"/>
</dbReference>
<dbReference type="InterPro" id="IPR036291">
    <property type="entry name" value="NAD(P)-bd_dom_sf"/>
</dbReference>
<evidence type="ECO:0000256" key="3">
    <source>
        <dbReference type="ARBA" id="ARBA00022857"/>
    </source>
</evidence>
<comment type="catalytic activity">
    <reaction evidence="4">
        <text>a (3R)-hydroxyacyl-[ACP] + NADP(+) = a 3-oxoacyl-[ACP] + NADPH + H(+)</text>
        <dbReference type="Rhea" id="RHEA:17397"/>
        <dbReference type="Rhea" id="RHEA-COMP:9916"/>
        <dbReference type="Rhea" id="RHEA-COMP:9945"/>
        <dbReference type="ChEBI" id="CHEBI:15378"/>
        <dbReference type="ChEBI" id="CHEBI:57783"/>
        <dbReference type="ChEBI" id="CHEBI:58349"/>
        <dbReference type="ChEBI" id="CHEBI:78776"/>
        <dbReference type="ChEBI" id="CHEBI:78827"/>
        <dbReference type="EC" id="1.1.1.100"/>
    </reaction>
</comment>
<reference evidence="5 6" key="1">
    <citation type="submission" date="2016-07" db="EMBL/GenBank/DDBJ databases">
        <title>Pervasive Adenine N6-methylation of Active Genes in Fungi.</title>
        <authorList>
            <consortium name="DOE Joint Genome Institute"/>
            <person name="Mondo S.J."/>
            <person name="Dannebaum R.O."/>
            <person name="Kuo R.C."/>
            <person name="Labutti K."/>
            <person name="Haridas S."/>
            <person name="Kuo A."/>
            <person name="Salamov A."/>
            <person name="Ahrendt S.R."/>
            <person name="Lipzen A."/>
            <person name="Sullivan W."/>
            <person name="Andreopoulos W.B."/>
            <person name="Clum A."/>
            <person name="Lindquist E."/>
            <person name="Daum C."/>
            <person name="Ramamoorthy G.K."/>
            <person name="Gryganskyi A."/>
            <person name="Culley D."/>
            <person name="Magnuson J.K."/>
            <person name="James T.Y."/>
            <person name="O'Malley M.A."/>
            <person name="Stajich J.E."/>
            <person name="Spatafora J.W."/>
            <person name="Visel A."/>
            <person name="Grigoriev I.V."/>
        </authorList>
    </citation>
    <scope>NUCLEOTIDE SEQUENCE [LARGE SCALE GENOMIC DNA]</scope>
    <source>
        <strain evidence="5 6">NRRL 3116</strain>
    </source>
</reference>
<sequence length="297" mass="30945">MSTTAASRVSVLMNHLSASASSASHPRGLLTNQVAIITGAGQGIGAATALLFAKEGASVVVSDLDDNKGRAIAEQIKATGGKAIAVSGDVTDLAFPDRLIEESVKVFGKINIIVNNAGFTFDGMVHKTSDRQFQLMLDVHNVAPFRIIRSAAKYMRLKDGEPRSIVNVSSVSGLHGNLGQANYATAKAGIVGLTKTVAKEWGSFGVRCNTVAFGPVDTRLTRAKAGENIVIDGQKVSLGIPARDKDNTSVQAALFADTPLKRVGHVDEAAGSVLMLCSPFASYITGHTLEVTGGKGI</sequence>